<feature type="transmembrane region" description="Helical" evidence="1">
    <location>
        <begin position="46"/>
        <end position="67"/>
    </location>
</feature>
<evidence type="ECO:0000313" key="3">
    <source>
        <dbReference type="RefSeq" id="XP_022141390.1"/>
    </source>
</evidence>
<evidence type="ECO:0000313" key="2">
    <source>
        <dbReference type="Proteomes" id="UP000504603"/>
    </source>
</evidence>
<keyword evidence="1" id="KW-1133">Transmembrane helix</keyword>
<keyword evidence="1" id="KW-0812">Transmembrane</keyword>
<evidence type="ECO:0000256" key="1">
    <source>
        <dbReference type="SAM" id="Phobius"/>
    </source>
</evidence>
<dbReference type="RefSeq" id="XP_022141390.1">
    <property type="nucleotide sequence ID" value="XM_022285698.1"/>
</dbReference>
<accession>A0A6J1CHY3</accession>
<keyword evidence="2" id="KW-1185">Reference proteome</keyword>
<dbReference type="AlphaFoldDB" id="A0A6J1CHY3"/>
<organism evidence="2 3">
    <name type="scientific">Momordica charantia</name>
    <name type="common">Bitter gourd</name>
    <name type="synonym">Balsam pear</name>
    <dbReference type="NCBI Taxonomy" id="3673"/>
    <lineage>
        <taxon>Eukaryota</taxon>
        <taxon>Viridiplantae</taxon>
        <taxon>Streptophyta</taxon>
        <taxon>Embryophyta</taxon>
        <taxon>Tracheophyta</taxon>
        <taxon>Spermatophyta</taxon>
        <taxon>Magnoliopsida</taxon>
        <taxon>eudicotyledons</taxon>
        <taxon>Gunneridae</taxon>
        <taxon>Pentapetalae</taxon>
        <taxon>rosids</taxon>
        <taxon>fabids</taxon>
        <taxon>Cucurbitales</taxon>
        <taxon>Cucurbitaceae</taxon>
        <taxon>Momordiceae</taxon>
        <taxon>Momordica</taxon>
    </lineage>
</organism>
<dbReference type="KEGG" id="mcha:111011803"/>
<name>A0A6J1CHY3_MOMCH</name>
<dbReference type="GeneID" id="111011803"/>
<proteinExistence type="predicted"/>
<protein>
    <submittedName>
        <fullName evidence="3">Uncharacterized protein LOC111011803</fullName>
    </submittedName>
</protein>
<keyword evidence="1" id="KW-0472">Membrane</keyword>
<sequence length="115" mass="12652">MDKRKESVATTSGLLLLRPLQSATQKLAINSALSATSELTTMASLRISFVLKLFFFALLLIASRVSASTPSIHKRPRIRKLGMEYRSVGKAVLRAKAASYDFPWKGGYNPPNNNP</sequence>
<dbReference type="Proteomes" id="UP000504603">
    <property type="component" value="Unplaced"/>
</dbReference>
<reference evidence="3" key="1">
    <citation type="submission" date="2025-08" db="UniProtKB">
        <authorList>
            <consortium name="RefSeq"/>
        </authorList>
    </citation>
    <scope>IDENTIFICATION</scope>
    <source>
        <strain evidence="3">OHB3-1</strain>
    </source>
</reference>
<gene>
    <name evidence="3" type="primary">LOC111011803</name>
</gene>